<dbReference type="GO" id="GO:0050918">
    <property type="term" value="P:positive chemotaxis"/>
    <property type="evidence" value="ECO:0007669"/>
    <property type="project" value="TreeGrafter"/>
</dbReference>
<reference evidence="2" key="1">
    <citation type="journal article" date="2015" name="Nature">
        <title>Complex archaea that bridge the gap between prokaryotes and eukaryotes.</title>
        <authorList>
            <person name="Spang A."/>
            <person name="Saw J.H."/>
            <person name="Jorgensen S.L."/>
            <person name="Zaremba-Niedzwiedzka K."/>
            <person name="Martijn J."/>
            <person name="Lind A.E."/>
            <person name="van Eijk R."/>
            <person name="Schleper C."/>
            <person name="Guy L."/>
            <person name="Ettema T.J."/>
        </authorList>
    </citation>
    <scope>NUCLEOTIDE SEQUENCE</scope>
</reference>
<sequence>KEVSKESAESLRKLVKDLNVIVTGVLDETSVTVDDLINLKEGDVMRLDSKITDDLRITVEGKNKFYGKLGLLGSKKAMQITSYVEERPDASH</sequence>
<feature type="non-terminal residue" evidence="2">
    <location>
        <position position="1"/>
    </location>
</feature>
<dbReference type="GO" id="GO:0071978">
    <property type="term" value="P:bacterial-type flagellum-dependent swarming motility"/>
    <property type="evidence" value="ECO:0007669"/>
    <property type="project" value="TreeGrafter"/>
</dbReference>
<feature type="domain" description="Flagellar motor switch protein FliN-like C-terminal" evidence="1">
    <location>
        <begin position="14"/>
        <end position="84"/>
    </location>
</feature>
<protein>
    <recommendedName>
        <fullName evidence="1">Flagellar motor switch protein FliN-like C-terminal domain-containing protein</fullName>
    </recommendedName>
</protein>
<evidence type="ECO:0000259" key="1">
    <source>
        <dbReference type="Pfam" id="PF01052"/>
    </source>
</evidence>
<dbReference type="EMBL" id="LAZR01053362">
    <property type="protein sequence ID" value="KKK80913.1"/>
    <property type="molecule type" value="Genomic_DNA"/>
</dbReference>
<gene>
    <name evidence="2" type="ORF">LCGC14_2818750</name>
</gene>
<dbReference type="SUPFAM" id="SSF101801">
    <property type="entry name" value="Surface presentation of antigens (SPOA)"/>
    <property type="match status" value="1"/>
</dbReference>
<evidence type="ECO:0000313" key="2">
    <source>
        <dbReference type="EMBL" id="KKK80913.1"/>
    </source>
</evidence>
<name>A0A0F8YHR6_9ZZZZ</name>
<dbReference type="AlphaFoldDB" id="A0A0F8YHR6"/>
<dbReference type="Pfam" id="PF01052">
    <property type="entry name" value="FliMN_C"/>
    <property type="match status" value="1"/>
</dbReference>
<comment type="caution">
    <text evidence="2">The sequence shown here is derived from an EMBL/GenBank/DDBJ whole genome shotgun (WGS) entry which is preliminary data.</text>
</comment>
<dbReference type="InterPro" id="IPR036429">
    <property type="entry name" value="SpoA-like_sf"/>
</dbReference>
<dbReference type="InterPro" id="IPR001543">
    <property type="entry name" value="FliN-like_C"/>
</dbReference>
<dbReference type="Gene3D" id="2.30.330.10">
    <property type="entry name" value="SpoA-like"/>
    <property type="match status" value="1"/>
</dbReference>
<dbReference type="PANTHER" id="PTHR30034:SF6">
    <property type="entry name" value="YOP PROTEINS TRANSLOCATION PROTEIN Q"/>
    <property type="match status" value="1"/>
</dbReference>
<dbReference type="PANTHER" id="PTHR30034">
    <property type="entry name" value="FLAGELLAR MOTOR SWITCH PROTEIN FLIM"/>
    <property type="match status" value="1"/>
</dbReference>
<proteinExistence type="predicted"/>
<organism evidence="2">
    <name type="scientific">marine sediment metagenome</name>
    <dbReference type="NCBI Taxonomy" id="412755"/>
    <lineage>
        <taxon>unclassified sequences</taxon>
        <taxon>metagenomes</taxon>
        <taxon>ecological metagenomes</taxon>
    </lineage>
</organism>
<accession>A0A0F8YHR6</accession>